<gene>
    <name evidence="3" type="ORF">SASPL_101460</name>
</gene>
<feature type="region of interest" description="Disordered" evidence="1">
    <location>
        <begin position="1"/>
        <end position="21"/>
    </location>
</feature>
<reference evidence="3" key="1">
    <citation type="submission" date="2018-01" db="EMBL/GenBank/DDBJ databases">
        <authorList>
            <person name="Mao J.F."/>
        </authorList>
    </citation>
    <scope>NUCLEOTIDE SEQUENCE</scope>
    <source>
        <strain evidence="3">Huo1</strain>
        <tissue evidence="3">Leaf</tissue>
    </source>
</reference>
<dbReference type="PANTHER" id="PTHR46250:SF15">
    <property type="entry name" value="OS01G0523800 PROTEIN"/>
    <property type="match status" value="1"/>
</dbReference>
<dbReference type="PANTHER" id="PTHR46250">
    <property type="entry name" value="MYB/SANT-LIKE DNA-BINDING DOMAIN PROTEIN-RELATED"/>
    <property type="match status" value="1"/>
</dbReference>
<protein>
    <recommendedName>
        <fullName evidence="2">Myb/SANT-like domain-containing protein</fullName>
    </recommendedName>
</protein>
<evidence type="ECO:0000313" key="3">
    <source>
        <dbReference type="EMBL" id="KAG6436559.1"/>
    </source>
</evidence>
<organism evidence="3">
    <name type="scientific">Salvia splendens</name>
    <name type="common">Scarlet sage</name>
    <dbReference type="NCBI Taxonomy" id="180675"/>
    <lineage>
        <taxon>Eukaryota</taxon>
        <taxon>Viridiplantae</taxon>
        <taxon>Streptophyta</taxon>
        <taxon>Embryophyta</taxon>
        <taxon>Tracheophyta</taxon>
        <taxon>Spermatophyta</taxon>
        <taxon>Magnoliopsida</taxon>
        <taxon>eudicotyledons</taxon>
        <taxon>Gunneridae</taxon>
        <taxon>Pentapetalae</taxon>
        <taxon>asterids</taxon>
        <taxon>lamiids</taxon>
        <taxon>Lamiales</taxon>
        <taxon>Lamiaceae</taxon>
        <taxon>Nepetoideae</taxon>
        <taxon>Mentheae</taxon>
        <taxon>Salviinae</taxon>
        <taxon>Salvia</taxon>
        <taxon>Salvia subgen. Calosphace</taxon>
        <taxon>core Calosphace</taxon>
    </lineage>
</organism>
<feature type="compositionally biased region" description="Polar residues" evidence="1">
    <location>
        <begin position="204"/>
        <end position="222"/>
    </location>
</feature>
<feature type="region of interest" description="Disordered" evidence="1">
    <location>
        <begin position="204"/>
        <end position="226"/>
    </location>
</feature>
<proteinExistence type="predicted"/>
<evidence type="ECO:0000259" key="2">
    <source>
        <dbReference type="Pfam" id="PF12776"/>
    </source>
</evidence>
<dbReference type="InterPro" id="IPR024752">
    <property type="entry name" value="Myb/SANT-like_dom"/>
</dbReference>
<feature type="domain" description="Myb/SANT-like" evidence="2">
    <location>
        <begin position="26"/>
        <end position="121"/>
    </location>
</feature>
<name>A0A8X9ADW0_SALSN</name>
<keyword evidence="4" id="KW-1185">Reference proteome</keyword>
<accession>A0A8X9ADW0</accession>
<sequence>MADPTRRGGGRSLGIPSHGDRTRRLWSAREEEILAASMLELLAQGWKSDNDFRNGYFEEIEDSLRKEFPNTDLKGTPHITSRISAWKKNYTSLTKILGRSGVGFNSDGQYMIECDDDQWDAIVQADKDAKFMRGKSWPLWDTWKAIFGKDRASSAGAEQVNDAVNRMRRNGPSLSEVNENEFPDIEERDSENVVRLSQASGFEAYSSGNNGKQASINKSGGSQKRKHDGADAAIMEFLSNLHAETNARLEVISSRIAYEFDLGKSKQDVFDKLETVEGLTLDERYELCNILSDKLQRLEVFMGMRAGARLGYLLKLIEENQKVM</sequence>
<reference evidence="3" key="2">
    <citation type="submission" date="2020-08" db="EMBL/GenBank/DDBJ databases">
        <title>Plant Genome Project.</title>
        <authorList>
            <person name="Zhang R.-G."/>
        </authorList>
    </citation>
    <scope>NUCLEOTIDE SEQUENCE</scope>
    <source>
        <strain evidence="3">Huo1</strain>
        <tissue evidence="3">Leaf</tissue>
    </source>
</reference>
<dbReference type="Pfam" id="PF12776">
    <property type="entry name" value="Myb_DNA-bind_3"/>
    <property type="match status" value="1"/>
</dbReference>
<dbReference type="Proteomes" id="UP000298416">
    <property type="component" value="Unassembled WGS sequence"/>
</dbReference>
<dbReference type="AlphaFoldDB" id="A0A8X9ADW0"/>
<comment type="caution">
    <text evidence="3">The sequence shown here is derived from an EMBL/GenBank/DDBJ whole genome shotgun (WGS) entry which is preliminary data.</text>
</comment>
<evidence type="ECO:0000313" key="4">
    <source>
        <dbReference type="Proteomes" id="UP000298416"/>
    </source>
</evidence>
<evidence type="ECO:0000256" key="1">
    <source>
        <dbReference type="SAM" id="MobiDB-lite"/>
    </source>
</evidence>
<dbReference type="EMBL" id="PNBA02000001">
    <property type="protein sequence ID" value="KAG6436559.1"/>
    <property type="molecule type" value="Genomic_DNA"/>
</dbReference>